<evidence type="ECO:0000256" key="1">
    <source>
        <dbReference type="ARBA" id="ARBA00023015"/>
    </source>
</evidence>
<dbReference type="GO" id="GO:0003677">
    <property type="term" value="F:DNA binding"/>
    <property type="evidence" value="ECO:0007669"/>
    <property type="project" value="UniProtKB-KW"/>
</dbReference>
<evidence type="ECO:0000256" key="2">
    <source>
        <dbReference type="ARBA" id="ARBA00023125"/>
    </source>
</evidence>
<dbReference type="RefSeq" id="WP_282211520.1">
    <property type="nucleotide sequence ID" value="NZ_CP118247.1"/>
</dbReference>
<evidence type="ECO:0000313" key="5">
    <source>
        <dbReference type="EMBL" id="WDR06006.1"/>
    </source>
</evidence>
<dbReference type="CDD" id="cd01392">
    <property type="entry name" value="HTH_LacI"/>
    <property type="match status" value="1"/>
</dbReference>
<dbReference type="PANTHER" id="PTHR30146:SF152">
    <property type="entry name" value="TRANSCRIPTIONAL REGULATORY PROTEIN"/>
    <property type="match status" value="1"/>
</dbReference>
<dbReference type="InterPro" id="IPR010982">
    <property type="entry name" value="Lambda_DNA-bd_dom_sf"/>
</dbReference>
<accession>A0ABY7YXB7</accession>
<protein>
    <submittedName>
        <fullName evidence="5">LacI family DNA-binding transcriptional regulator</fullName>
    </submittedName>
</protein>
<dbReference type="PROSITE" id="PS50932">
    <property type="entry name" value="HTH_LACI_2"/>
    <property type="match status" value="1"/>
</dbReference>
<evidence type="ECO:0000313" key="6">
    <source>
        <dbReference type="Proteomes" id="UP001222118"/>
    </source>
</evidence>
<dbReference type="CDD" id="cd06307">
    <property type="entry name" value="PBP1_sugar_binding"/>
    <property type="match status" value="1"/>
</dbReference>
<feature type="domain" description="HTH lacI-type" evidence="4">
    <location>
        <begin position="7"/>
        <end position="44"/>
    </location>
</feature>
<organism evidence="5 6">
    <name type="scientific">Devosia rhodophyticola</name>
    <dbReference type="NCBI Taxonomy" id="3026423"/>
    <lineage>
        <taxon>Bacteria</taxon>
        <taxon>Pseudomonadati</taxon>
        <taxon>Pseudomonadota</taxon>
        <taxon>Alphaproteobacteria</taxon>
        <taxon>Hyphomicrobiales</taxon>
        <taxon>Devosiaceae</taxon>
        <taxon>Devosia</taxon>
    </lineage>
</organism>
<dbReference type="Pfam" id="PF00356">
    <property type="entry name" value="LacI"/>
    <property type="match status" value="1"/>
</dbReference>
<evidence type="ECO:0000259" key="4">
    <source>
        <dbReference type="PROSITE" id="PS50932"/>
    </source>
</evidence>
<dbReference type="SUPFAM" id="SSF47413">
    <property type="entry name" value="lambda repressor-like DNA-binding domains"/>
    <property type="match status" value="1"/>
</dbReference>
<keyword evidence="1" id="KW-0805">Transcription regulation</keyword>
<sequence>MSRDNRPRALDIALRAGLSTSTVDRVLNGRGRVSTKAVQLVMQAQSELEQPASSPADTIEIILPLNAGNSTRYLGAFFRLAGQKNGVSVKVNWVDRMIPAALSAALLETIERCPRGVAFQALDDPLVHEAVAALRSKGVRLTTIVSDLTGEGVGYVGMDNRAAGRTAALLMGNYCAGKGTIAVVWSGQLSRAHEERESGFRALMRAEFPSMLVKDVNSGNDQPDENFRLIRELLTSDTSIAGVYCVGAGPSSIVDAAKATGQINRIKIFAHNLTHVTRAHLLDSEIDVVIHQNMHEIANRALAELLSDEPIGRIAVATHIITRENALHHLDLNAISDWLE</sequence>
<dbReference type="InterPro" id="IPR025997">
    <property type="entry name" value="SBP_2_dom"/>
</dbReference>
<evidence type="ECO:0000256" key="3">
    <source>
        <dbReference type="ARBA" id="ARBA00023163"/>
    </source>
</evidence>
<keyword evidence="6" id="KW-1185">Reference proteome</keyword>
<keyword evidence="2 5" id="KW-0238">DNA-binding</keyword>
<proteinExistence type="predicted"/>
<dbReference type="Gene3D" id="1.10.260.40">
    <property type="entry name" value="lambda repressor-like DNA-binding domains"/>
    <property type="match status" value="1"/>
</dbReference>
<dbReference type="Gene3D" id="3.40.50.2300">
    <property type="match status" value="2"/>
</dbReference>
<dbReference type="SUPFAM" id="SSF53822">
    <property type="entry name" value="Periplasmic binding protein-like I"/>
    <property type="match status" value="1"/>
</dbReference>
<dbReference type="Pfam" id="PF13407">
    <property type="entry name" value="Peripla_BP_4"/>
    <property type="match status" value="1"/>
</dbReference>
<keyword evidence="3" id="KW-0804">Transcription</keyword>
<dbReference type="Proteomes" id="UP001222118">
    <property type="component" value="Chromosome"/>
</dbReference>
<dbReference type="PANTHER" id="PTHR30146">
    <property type="entry name" value="LACI-RELATED TRANSCRIPTIONAL REPRESSOR"/>
    <property type="match status" value="1"/>
</dbReference>
<dbReference type="EMBL" id="CP118247">
    <property type="protein sequence ID" value="WDR06006.1"/>
    <property type="molecule type" value="Genomic_DNA"/>
</dbReference>
<gene>
    <name evidence="5" type="ORF">PSQ90_00635</name>
</gene>
<dbReference type="SMART" id="SM00354">
    <property type="entry name" value="HTH_LACI"/>
    <property type="match status" value="1"/>
</dbReference>
<name>A0ABY7YXB7_9HYPH</name>
<reference evidence="5 6" key="1">
    <citation type="submission" date="2023-02" db="EMBL/GenBank/DDBJ databases">
        <title>Devosia chondri sp. nov., isolated from the phycosphere of marine algae.</title>
        <authorList>
            <person name="Kim J.M."/>
            <person name="Lee J.K."/>
            <person name="Choi B.J."/>
            <person name="Bayburt H."/>
            <person name="Jeon C.O."/>
        </authorList>
    </citation>
    <scope>NUCLEOTIDE SEQUENCE [LARGE SCALE GENOMIC DNA]</scope>
    <source>
        <strain evidence="5 6">G2-5</strain>
    </source>
</reference>
<dbReference type="InterPro" id="IPR000843">
    <property type="entry name" value="HTH_LacI"/>
</dbReference>
<dbReference type="InterPro" id="IPR028082">
    <property type="entry name" value="Peripla_BP_I"/>
</dbReference>